<name>A0A268P2Q5_SHOCL</name>
<dbReference type="InterPro" id="IPR050300">
    <property type="entry name" value="GDXG_lipolytic_enzyme"/>
</dbReference>
<dbReference type="InterPro" id="IPR029058">
    <property type="entry name" value="AB_hydrolase_fold"/>
</dbReference>
<dbReference type="SUPFAM" id="SSF53474">
    <property type="entry name" value="alpha/beta-Hydrolases"/>
    <property type="match status" value="1"/>
</dbReference>
<evidence type="ECO:0000256" key="1">
    <source>
        <dbReference type="ARBA" id="ARBA00010515"/>
    </source>
</evidence>
<keyword evidence="4" id="KW-0812">Transmembrane</keyword>
<sequence length="388" mass="42362">MERFSKSVKKGAAVFALAAVTISLISIFFVQSWRYTEAGKVPPKTAVLLHAVNNRLLPEGKLEAPAFLAVKAPPTIERHQVTVPTRDGEDIPATVYQPIAAGPHPIIVYYHGGAFLEGYGDLDTHDNIIRSLAARTGAIVVAPAYRLAPTYAFPTAVNDSYDALTWAYEHADGLDGDRDRLAVAGDSAGGNLAAAVAIMSGEEGGPALSGQALLYPLATFEDTKFPSRDMYASGFYFLSRAVMEMAQQSYAPNEADWTSPYTSPLNAEDVSMMPSTLVITGEFDPLRDEGEALAKRLYNEGIYVQAQRFNGVMHGFISFYEVMERGDKGLQSAAAFLNEALNKELPEPQNSQPFAVEVIDGRDSWRDEAEAYVIGVYLLFKHMIQVFE</sequence>
<evidence type="ECO:0000256" key="3">
    <source>
        <dbReference type="PROSITE-ProRule" id="PRU10038"/>
    </source>
</evidence>
<dbReference type="InterPro" id="IPR013094">
    <property type="entry name" value="AB_hydrolase_3"/>
</dbReference>
<evidence type="ECO:0000313" key="7">
    <source>
        <dbReference type="Proteomes" id="UP000216207"/>
    </source>
</evidence>
<evidence type="ECO:0000256" key="2">
    <source>
        <dbReference type="ARBA" id="ARBA00022801"/>
    </source>
</evidence>
<gene>
    <name evidence="6" type="ORF">CHH72_03390</name>
</gene>
<reference evidence="6 7" key="1">
    <citation type="submission" date="2017-07" db="EMBL/GenBank/DDBJ databases">
        <title>Isolation and whole genome analysis of endospore-forming bacteria from heroin.</title>
        <authorList>
            <person name="Kalinowski J."/>
            <person name="Ahrens B."/>
            <person name="Al-Dilaimi A."/>
            <person name="Winkler A."/>
            <person name="Wibberg D."/>
            <person name="Schleenbecker U."/>
            <person name="Ruckert C."/>
            <person name="Wolfel R."/>
            <person name="Grass G."/>
        </authorList>
    </citation>
    <scope>NUCLEOTIDE SEQUENCE [LARGE SCALE GENOMIC DNA]</scope>
    <source>
        <strain evidence="6 7">7539</strain>
    </source>
</reference>
<dbReference type="Pfam" id="PF07859">
    <property type="entry name" value="Abhydrolase_3"/>
    <property type="match status" value="1"/>
</dbReference>
<organism evidence="6 7">
    <name type="scientific">Shouchella clausii</name>
    <name type="common">Alkalihalobacillus clausii</name>
    <dbReference type="NCBI Taxonomy" id="79880"/>
    <lineage>
        <taxon>Bacteria</taxon>
        <taxon>Bacillati</taxon>
        <taxon>Bacillota</taxon>
        <taxon>Bacilli</taxon>
        <taxon>Bacillales</taxon>
        <taxon>Bacillaceae</taxon>
        <taxon>Shouchella</taxon>
    </lineage>
</organism>
<dbReference type="Gene3D" id="3.40.50.1820">
    <property type="entry name" value="alpha/beta hydrolase"/>
    <property type="match status" value="1"/>
</dbReference>
<protein>
    <submittedName>
        <fullName evidence="6">Lipase</fullName>
    </submittedName>
</protein>
<keyword evidence="4" id="KW-0472">Membrane</keyword>
<dbReference type="EMBL" id="NPCC01000005">
    <property type="protein sequence ID" value="PAE90042.1"/>
    <property type="molecule type" value="Genomic_DNA"/>
</dbReference>
<dbReference type="GO" id="GO:0016787">
    <property type="term" value="F:hydrolase activity"/>
    <property type="evidence" value="ECO:0007669"/>
    <property type="project" value="UniProtKB-KW"/>
</dbReference>
<dbReference type="InterPro" id="IPR033140">
    <property type="entry name" value="Lipase_GDXG_put_SER_AS"/>
</dbReference>
<evidence type="ECO:0000313" key="6">
    <source>
        <dbReference type="EMBL" id="PAE90042.1"/>
    </source>
</evidence>
<feature type="domain" description="Alpha/beta hydrolase fold-3" evidence="5">
    <location>
        <begin position="107"/>
        <end position="317"/>
    </location>
</feature>
<keyword evidence="2" id="KW-0378">Hydrolase</keyword>
<dbReference type="PANTHER" id="PTHR48081">
    <property type="entry name" value="AB HYDROLASE SUPERFAMILY PROTEIN C4A8.06C"/>
    <property type="match status" value="1"/>
</dbReference>
<evidence type="ECO:0000259" key="5">
    <source>
        <dbReference type="Pfam" id="PF07859"/>
    </source>
</evidence>
<dbReference type="PROSITE" id="PS01174">
    <property type="entry name" value="LIPASE_GDXG_SER"/>
    <property type="match status" value="1"/>
</dbReference>
<comment type="similarity">
    <text evidence="1">Belongs to the 'GDXG' lipolytic enzyme family.</text>
</comment>
<feature type="transmembrane region" description="Helical" evidence="4">
    <location>
        <begin position="12"/>
        <end position="33"/>
    </location>
</feature>
<accession>A0A268P2Q5</accession>
<keyword evidence="4" id="KW-1133">Transmembrane helix</keyword>
<dbReference type="Proteomes" id="UP000216207">
    <property type="component" value="Unassembled WGS sequence"/>
</dbReference>
<dbReference type="RefSeq" id="WP_095326142.1">
    <property type="nucleotide sequence ID" value="NZ_NPCC01000005.1"/>
</dbReference>
<comment type="caution">
    <text evidence="6">The sequence shown here is derived from an EMBL/GenBank/DDBJ whole genome shotgun (WGS) entry which is preliminary data.</text>
</comment>
<evidence type="ECO:0000256" key="4">
    <source>
        <dbReference type="SAM" id="Phobius"/>
    </source>
</evidence>
<feature type="active site" evidence="3">
    <location>
        <position position="187"/>
    </location>
</feature>
<proteinExistence type="inferred from homology"/>
<dbReference type="AlphaFoldDB" id="A0A268P2Q5"/>
<dbReference type="PANTHER" id="PTHR48081:SF8">
    <property type="entry name" value="ALPHA_BETA HYDROLASE FOLD-3 DOMAIN-CONTAINING PROTEIN-RELATED"/>
    <property type="match status" value="1"/>
</dbReference>